<evidence type="ECO:0000313" key="2">
    <source>
        <dbReference type="EMBL" id="MFC3638752.1"/>
    </source>
</evidence>
<dbReference type="EMBL" id="JBHRYC010000077">
    <property type="protein sequence ID" value="MFC3638752.1"/>
    <property type="molecule type" value="Genomic_DNA"/>
</dbReference>
<dbReference type="RefSeq" id="WP_244643038.1">
    <property type="nucleotide sequence ID" value="NZ_BNCG01000006.1"/>
</dbReference>
<dbReference type="InterPro" id="IPR038444">
    <property type="entry name" value="DUF465_sf"/>
</dbReference>
<gene>
    <name evidence="2" type="ORF">ACFONL_15510</name>
</gene>
<sequence>MAFAARAATAATEDAADRLGAELARLRQEHRDLDAAIVALGEAGSVDLLQLQRLKKRKLLLKDRIRRLQDELTPDIIA</sequence>
<dbReference type="Pfam" id="PF04325">
    <property type="entry name" value="DUF465"/>
    <property type="match status" value="1"/>
</dbReference>
<feature type="coiled-coil region" evidence="1">
    <location>
        <begin position="9"/>
        <end position="71"/>
    </location>
</feature>
<proteinExistence type="predicted"/>
<dbReference type="InterPro" id="IPR007420">
    <property type="entry name" value="DUF465"/>
</dbReference>
<name>A0ABV7UJP2_9HYPH</name>
<comment type="caution">
    <text evidence="2">The sequence shown here is derived from an EMBL/GenBank/DDBJ whole genome shotgun (WGS) entry which is preliminary data.</text>
</comment>
<keyword evidence="3" id="KW-1185">Reference proteome</keyword>
<organism evidence="2 3">
    <name type="scientific">Camelimonas fluminis</name>
    <dbReference type="NCBI Taxonomy" id="1576911"/>
    <lineage>
        <taxon>Bacteria</taxon>
        <taxon>Pseudomonadati</taxon>
        <taxon>Pseudomonadota</taxon>
        <taxon>Alphaproteobacteria</taxon>
        <taxon>Hyphomicrobiales</taxon>
        <taxon>Chelatococcaceae</taxon>
        <taxon>Camelimonas</taxon>
    </lineage>
</organism>
<accession>A0ABV7UJP2</accession>
<reference evidence="3" key="1">
    <citation type="journal article" date="2019" name="Int. J. Syst. Evol. Microbiol.">
        <title>The Global Catalogue of Microorganisms (GCM) 10K type strain sequencing project: providing services to taxonomists for standard genome sequencing and annotation.</title>
        <authorList>
            <consortium name="The Broad Institute Genomics Platform"/>
            <consortium name="The Broad Institute Genome Sequencing Center for Infectious Disease"/>
            <person name="Wu L."/>
            <person name="Ma J."/>
        </authorList>
    </citation>
    <scope>NUCLEOTIDE SEQUENCE [LARGE SCALE GENOMIC DNA]</scope>
    <source>
        <strain evidence="3">KCTC 42282</strain>
    </source>
</reference>
<evidence type="ECO:0000256" key="1">
    <source>
        <dbReference type="SAM" id="Coils"/>
    </source>
</evidence>
<evidence type="ECO:0000313" key="3">
    <source>
        <dbReference type="Proteomes" id="UP001595704"/>
    </source>
</evidence>
<dbReference type="Gene3D" id="6.10.280.50">
    <property type="match status" value="1"/>
</dbReference>
<dbReference type="Proteomes" id="UP001595704">
    <property type="component" value="Unassembled WGS sequence"/>
</dbReference>
<protein>
    <submittedName>
        <fullName evidence="2">YdcH family protein</fullName>
    </submittedName>
</protein>
<keyword evidence="1" id="KW-0175">Coiled coil</keyword>